<reference evidence="2" key="1">
    <citation type="journal article" date="2013" name="ISME J.">
        <title>A small predatory core genome in the divergent marine Bacteriovorax marinus SJ and the terrestrial Bdellovibrio bacteriovorus.</title>
        <authorList>
            <person name="Crossman L.C."/>
            <person name="Chen H."/>
            <person name="Cerdeno-Tarraga A.M."/>
            <person name="Brooks K."/>
            <person name="Quail M.A."/>
            <person name="Pineiro S.A."/>
            <person name="Hobley L."/>
            <person name="Sockett R.E."/>
            <person name="Bentley S.D."/>
            <person name="Parkhill J."/>
            <person name="Williams H.N."/>
            <person name="Stine O.C."/>
        </authorList>
    </citation>
    <scope>NUCLEOTIDE SEQUENCE [LARGE SCALE GENOMIC DNA]</scope>
    <source>
        <strain evidence="2">ATCC BAA-682 / DSM 15412 / SJ</strain>
    </source>
</reference>
<organism evidence="1 2">
    <name type="scientific">Halobacteriovorax marinus (strain ATCC BAA-682 / DSM 15412 / SJ)</name>
    <name type="common">Bacteriovorax marinus</name>
    <dbReference type="NCBI Taxonomy" id="862908"/>
    <lineage>
        <taxon>Bacteria</taxon>
        <taxon>Pseudomonadati</taxon>
        <taxon>Bdellovibrionota</taxon>
        <taxon>Bacteriovoracia</taxon>
        <taxon>Bacteriovoracales</taxon>
        <taxon>Halobacteriovoraceae</taxon>
        <taxon>Halobacteriovorax</taxon>
    </lineage>
</organism>
<name>E1X1V0_HALMS</name>
<evidence type="ECO:0000313" key="1">
    <source>
        <dbReference type="EMBL" id="CBW26610.1"/>
    </source>
</evidence>
<dbReference type="PATRIC" id="fig|862908.3.peg.1693"/>
<evidence type="ECO:0000313" key="2">
    <source>
        <dbReference type="Proteomes" id="UP000008963"/>
    </source>
</evidence>
<proteinExistence type="predicted"/>
<dbReference type="Proteomes" id="UP000008963">
    <property type="component" value="Chromosome"/>
</dbReference>
<dbReference type="EMBL" id="FQ312005">
    <property type="protein sequence ID" value="CBW26610.1"/>
    <property type="molecule type" value="Genomic_DNA"/>
</dbReference>
<protein>
    <submittedName>
        <fullName evidence="1">Uncharacterized protein</fullName>
    </submittedName>
</protein>
<keyword evidence="2" id="KW-1185">Reference proteome</keyword>
<dbReference type="KEGG" id="bmx:BMS_1785"/>
<sequence>MEESCRALNGEIVRYQCATESKESFKVVACSGICKIHAEDEVNILIQ</sequence>
<accession>E1X1V0</accession>
<dbReference type="AlphaFoldDB" id="E1X1V0"/>
<gene>
    <name evidence="1" type="ordered locus">BMS_1785</name>
</gene>
<dbReference type="HOGENOM" id="CLU_3168760_0_0_7"/>
<dbReference type="STRING" id="862908.BMS_1785"/>